<sequence>MSSGWVSFEKFLYGRTATLIRRGLFLFGAFGVGSDYYLMHYYQAFEPNEGRLYVLDCSPIGRPRCQVHLLPNNHYPNYSPWTPKNGDVVLARELPHEPNWLQLINGRFVERETCGVLLAEPLKDVQQRKEYKHETENELREILRSR</sequence>
<accession>G0U9G7</accession>
<dbReference type="VEuPathDB" id="TriTrypDB:TvY486_1117370"/>
<reference evidence="1" key="1">
    <citation type="journal article" date="2012" name="Proc. Natl. Acad. Sci. U.S.A.">
        <title>Antigenic diversity is generated by distinct evolutionary mechanisms in African trypanosome species.</title>
        <authorList>
            <person name="Jackson A.P."/>
            <person name="Berry A."/>
            <person name="Aslett M."/>
            <person name="Allison H.C."/>
            <person name="Burton P."/>
            <person name="Vavrova-Anderson J."/>
            <person name="Brown R."/>
            <person name="Browne H."/>
            <person name="Corton N."/>
            <person name="Hauser H."/>
            <person name="Gamble J."/>
            <person name="Gilderthorp R."/>
            <person name="Marcello L."/>
            <person name="McQuillan J."/>
            <person name="Otto T.D."/>
            <person name="Quail M.A."/>
            <person name="Sanders M.J."/>
            <person name="van Tonder A."/>
            <person name="Ginger M.L."/>
            <person name="Field M.C."/>
            <person name="Barry J.D."/>
            <person name="Hertz-Fowler C."/>
            <person name="Berriman M."/>
        </authorList>
    </citation>
    <scope>NUCLEOTIDE SEQUENCE</scope>
    <source>
        <strain evidence="1">Y486</strain>
    </source>
</reference>
<dbReference type="AlphaFoldDB" id="G0U9G7"/>
<organism evidence="1">
    <name type="scientific">Trypanosoma vivax (strain Y486)</name>
    <dbReference type="NCBI Taxonomy" id="1055687"/>
    <lineage>
        <taxon>Eukaryota</taxon>
        <taxon>Discoba</taxon>
        <taxon>Euglenozoa</taxon>
        <taxon>Kinetoplastea</taxon>
        <taxon>Metakinetoplastina</taxon>
        <taxon>Trypanosomatida</taxon>
        <taxon>Trypanosomatidae</taxon>
        <taxon>Trypanosoma</taxon>
        <taxon>Duttonella</taxon>
    </lineage>
</organism>
<proteinExistence type="predicted"/>
<protein>
    <submittedName>
        <fullName evidence="1">Uncharacterized protein</fullName>
    </submittedName>
</protein>
<gene>
    <name evidence="1" type="ORF">TVY486_1117370</name>
</gene>
<evidence type="ECO:0000313" key="1">
    <source>
        <dbReference type="EMBL" id="CCC54253.1"/>
    </source>
</evidence>
<name>G0U9G7_TRYVY</name>
<dbReference type="EMBL" id="HE573027">
    <property type="protein sequence ID" value="CCC54253.1"/>
    <property type="molecule type" value="Genomic_DNA"/>
</dbReference>